<feature type="compositionally biased region" description="Basic and acidic residues" evidence="8">
    <location>
        <begin position="836"/>
        <end position="865"/>
    </location>
</feature>
<dbReference type="PROSITE" id="PS50016">
    <property type="entry name" value="ZF_PHD_2"/>
    <property type="match status" value="1"/>
</dbReference>
<gene>
    <name evidence="11" type="ORF">FB45DRAFT_98273</name>
</gene>
<dbReference type="PANTHER" id="PTHR11477:SF11">
    <property type="entry name" value="TRANSCRIPTION FACTOR BYE1"/>
    <property type="match status" value="1"/>
</dbReference>
<evidence type="ECO:0000256" key="5">
    <source>
        <dbReference type="ARBA" id="ARBA00022771"/>
    </source>
</evidence>
<feature type="region of interest" description="Disordered" evidence="8">
    <location>
        <begin position="785"/>
        <end position="902"/>
    </location>
</feature>
<feature type="compositionally biased region" description="Low complexity" evidence="8">
    <location>
        <begin position="125"/>
        <end position="140"/>
    </location>
</feature>
<feature type="compositionally biased region" description="Pro residues" evidence="8">
    <location>
        <begin position="449"/>
        <end position="461"/>
    </location>
</feature>
<dbReference type="CDD" id="cd21538">
    <property type="entry name" value="SPOC_TFIIS"/>
    <property type="match status" value="1"/>
</dbReference>
<feature type="compositionally biased region" description="Basic and acidic residues" evidence="8">
    <location>
        <begin position="350"/>
        <end position="366"/>
    </location>
</feature>
<dbReference type="GO" id="GO:0006368">
    <property type="term" value="P:transcription elongation by RNA polymerase II"/>
    <property type="evidence" value="ECO:0007669"/>
    <property type="project" value="TreeGrafter"/>
</dbReference>
<evidence type="ECO:0000256" key="1">
    <source>
        <dbReference type="ARBA" id="ARBA00002311"/>
    </source>
</evidence>
<reference evidence="11" key="1">
    <citation type="submission" date="2023-03" db="EMBL/GenBank/DDBJ databases">
        <title>Massive genome expansion in bonnet fungi (Mycena s.s.) driven by repeated elements and novel gene families across ecological guilds.</title>
        <authorList>
            <consortium name="Lawrence Berkeley National Laboratory"/>
            <person name="Harder C.B."/>
            <person name="Miyauchi S."/>
            <person name="Viragh M."/>
            <person name="Kuo A."/>
            <person name="Thoen E."/>
            <person name="Andreopoulos B."/>
            <person name="Lu D."/>
            <person name="Skrede I."/>
            <person name="Drula E."/>
            <person name="Henrissat B."/>
            <person name="Morin E."/>
            <person name="Kohler A."/>
            <person name="Barry K."/>
            <person name="LaButti K."/>
            <person name="Morin E."/>
            <person name="Salamov A."/>
            <person name="Lipzen A."/>
            <person name="Mereny Z."/>
            <person name="Hegedus B."/>
            <person name="Baldrian P."/>
            <person name="Stursova M."/>
            <person name="Weitz H."/>
            <person name="Taylor A."/>
            <person name="Grigoriev I.V."/>
            <person name="Nagy L.G."/>
            <person name="Martin F."/>
            <person name="Kauserud H."/>
        </authorList>
    </citation>
    <scope>NUCLEOTIDE SEQUENCE</scope>
    <source>
        <strain evidence="11">9284</strain>
    </source>
</reference>
<dbReference type="SMART" id="SM00510">
    <property type="entry name" value="TFS2M"/>
    <property type="match status" value="1"/>
</dbReference>
<feature type="region of interest" description="Disordered" evidence="8">
    <location>
        <begin position="449"/>
        <end position="476"/>
    </location>
</feature>
<proteinExistence type="inferred from homology"/>
<feature type="domain" description="TFIIS central" evidence="10">
    <location>
        <begin position="180"/>
        <end position="323"/>
    </location>
</feature>
<keyword evidence="5 7" id="KW-0863">Zinc-finger</keyword>
<dbReference type="InterPro" id="IPR001965">
    <property type="entry name" value="Znf_PHD"/>
</dbReference>
<feature type="region of interest" description="Disordered" evidence="8">
    <location>
        <begin position="491"/>
        <end position="523"/>
    </location>
</feature>
<evidence type="ECO:0000313" key="12">
    <source>
        <dbReference type="Proteomes" id="UP001221142"/>
    </source>
</evidence>
<dbReference type="Gene3D" id="1.10.472.30">
    <property type="entry name" value="Transcription elongation factor S-II, central domain"/>
    <property type="match status" value="1"/>
</dbReference>
<dbReference type="Gene3D" id="3.30.40.10">
    <property type="entry name" value="Zinc/RING finger domain, C3HC4 (zinc finger)"/>
    <property type="match status" value="1"/>
</dbReference>
<dbReference type="PROSITE" id="PS01359">
    <property type="entry name" value="ZF_PHD_1"/>
    <property type="match status" value="1"/>
</dbReference>
<keyword evidence="4" id="KW-0479">Metal-binding</keyword>
<evidence type="ECO:0000256" key="3">
    <source>
        <dbReference type="ARBA" id="ARBA00021616"/>
    </source>
</evidence>
<dbReference type="PROSITE" id="PS51321">
    <property type="entry name" value="TFIIS_CENTRAL"/>
    <property type="match status" value="1"/>
</dbReference>
<dbReference type="SMART" id="SM00249">
    <property type="entry name" value="PHD"/>
    <property type="match status" value="1"/>
</dbReference>
<feature type="region of interest" description="Disordered" evidence="8">
    <location>
        <begin position="350"/>
        <end position="393"/>
    </location>
</feature>
<dbReference type="InterPro" id="IPR019787">
    <property type="entry name" value="Znf_PHD-finger"/>
</dbReference>
<dbReference type="Pfam" id="PF00628">
    <property type="entry name" value="PHD"/>
    <property type="match status" value="1"/>
</dbReference>
<comment type="similarity">
    <text evidence="2">Belongs to the BYE1 family.</text>
</comment>
<comment type="caution">
    <text evidence="11">The sequence shown here is derived from an EMBL/GenBank/DDBJ whole genome shotgun (WGS) entry which is preliminary data.</text>
</comment>
<keyword evidence="12" id="KW-1185">Reference proteome</keyword>
<feature type="region of interest" description="Disordered" evidence="8">
    <location>
        <begin position="91"/>
        <end position="177"/>
    </location>
</feature>
<dbReference type="InterPro" id="IPR011011">
    <property type="entry name" value="Znf_FYVE_PHD"/>
</dbReference>
<evidence type="ECO:0000259" key="10">
    <source>
        <dbReference type="PROSITE" id="PS51321"/>
    </source>
</evidence>
<dbReference type="InterPro" id="IPR012921">
    <property type="entry name" value="SPOC_C"/>
</dbReference>
<sequence length="902" mass="97816">MSTKSKAGSKKNPLHSFCICKTPDDGTPMVFCGECQEWFHFSCVNLSEQAAEDINVFICPPCTETTGLRTVMLWEGPEAVQEVISVVAPVPKKKTPQAPLSDSGDDPSSEDEYIGDRKRRRARRLSISSESESDAEASTSKRQSNKTNLKRKAVERAAHPPASKRKKAASATPSAADDPARAFCLGKLGSVFHEIFLRYPHVAGTEKKPEELSEGEKAKVEEQAKQFATDLEQCVYDIYSETDHTGKTLAGSKYKDRFRMLQFNLREKDRVLLHRGIASGSITPKELSLMSPADLANEQLKESIRIAEEEALAHSILEKTVVPRAKLTHKGLEELETIVDDEAVLREREQARRKEEEEKRAREQAARLRTRTASVSLPPESPTIGSASWGAPPPMPVQISTPTDEMSATVAAFVGSPSDALEPEMNLADLINIDDELAVAVGDVSVPPPAAPTKAPSPPVVQSPVTGISPFATKSEAPRASFDLNSLWSAPKKEEEEPVASPPQPQGGSPIPLEESKKEEEMDLDTDDMDFDAFLDEKPEVAPTPEALQATFNAVPQVWTGKINMPLDSTIPQETPVVARQIGGRPLEASSVLWQTLFPSDLLRIDGRVPVDKSAQFLLQTRMNSTKELIAVAFSPASDSSSAGFQILTDFLIAKGRHGLVFPWGTRPKETNPGKELYIIPLLSSDPIPDYMELLDNLRLPAARATNYLVGIWVLNKGKLASPPPAAPAPAPALAPVPVPYAVPPPAAQPLSFEPSVLAAEVAALTPEQVRAMLQSLTASTLNAIPAPSALPPPPLPQLQPPPPPQMWGPMPGYPPPPHMGHPPPPPPSYGQQPPYDRRDYNRDPHPPRGGYDRPRDGGGRDGGRNRGRGRGRGGGAGGSADSGWPRRREDGQGSPGQRRWN</sequence>
<dbReference type="SUPFAM" id="SSF57903">
    <property type="entry name" value="FYVE/PHD zinc finger"/>
    <property type="match status" value="1"/>
</dbReference>
<dbReference type="GO" id="GO:0005634">
    <property type="term" value="C:nucleus"/>
    <property type="evidence" value="ECO:0007669"/>
    <property type="project" value="TreeGrafter"/>
</dbReference>
<evidence type="ECO:0000256" key="7">
    <source>
        <dbReference type="PROSITE-ProRule" id="PRU00146"/>
    </source>
</evidence>
<keyword evidence="6" id="KW-0862">Zinc</keyword>
<dbReference type="GO" id="GO:0006362">
    <property type="term" value="P:transcription elongation by RNA polymerase I"/>
    <property type="evidence" value="ECO:0007669"/>
    <property type="project" value="TreeGrafter"/>
</dbReference>
<dbReference type="GO" id="GO:0008270">
    <property type="term" value="F:zinc ion binding"/>
    <property type="evidence" value="ECO:0007669"/>
    <property type="project" value="UniProtKB-KW"/>
</dbReference>
<dbReference type="GO" id="GO:0001139">
    <property type="term" value="F:RNA polymerase II complex recruiting activity"/>
    <property type="evidence" value="ECO:0007669"/>
    <property type="project" value="TreeGrafter"/>
</dbReference>
<dbReference type="SUPFAM" id="SSF46942">
    <property type="entry name" value="Elongation factor TFIIS domain 2"/>
    <property type="match status" value="1"/>
</dbReference>
<dbReference type="GO" id="GO:0031564">
    <property type="term" value="P:transcription antitermination"/>
    <property type="evidence" value="ECO:0007669"/>
    <property type="project" value="TreeGrafter"/>
</dbReference>
<dbReference type="AlphaFoldDB" id="A0AAD7BJI6"/>
<dbReference type="InterPro" id="IPR013083">
    <property type="entry name" value="Znf_RING/FYVE/PHD"/>
</dbReference>
<evidence type="ECO:0000256" key="2">
    <source>
        <dbReference type="ARBA" id="ARBA00011050"/>
    </source>
</evidence>
<evidence type="ECO:0000259" key="9">
    <source>
        <dbReference type="PROSITE" id="PS50016"/>
    </source>
</evidence>
<comment type="function">
    <text evidence="1">Negative regulator of transcription elongation.</text>
</comment>
<feature type="compositionally biased region" description="Acidic residues" evidence="8">
    <location>
        <begin position="103"/>
        <end position="113"/>
    </location>
</feature>
<evidence type="ECO:0000313" key="11">
    <source>
        <dbReference type="EMBL" id="KAJ7623200.1"/>
    </source>
</evidence>
<dbReference type="InterPro" id="IPR019786">
    <property type="entry name" value="Zinc_finger_PHD-type_CS"/>
</dbReference>
<evidence type="ECO:0000256" key="8">
    <source>
        <dbReference type="SAM" id="MobiDB-lite"/>
    </source>
</evidence>
<dbReference type="EMBL" id="JARKIF010000014">
    <property type="protein sequence ID" value="KAJ7623200.1"/>
    <property type="molecule type" value="Genomic_DNA"/>
</dbReference>
<evidence type="ECO:0000256" key="6">
    <source>
        <dbReference type="ARBA" id="ARBA00022833"/>
    </source>
</evidence>
<dbReference type="GO" id="GO:0031440">
    <property type="term" value="P:regulation of mRNA 3'-end processing"/>
    <property type="evidence" value="ECO:0007669"/>
    <property type="project" value="TreeGrafter"/>
</dbReference>
<dbReference type="InterPro" id="IPR036575">
    <property type="entry name" value="TFIIS_cen_dom_sf"/>
</dbReference>
<accession>A0AAD7BJI6</accession>
<dbReference type="Proteomes" id="UP001221142">
    <property type="component" value="Unassembled WGS sequence"/>
</dbReference>
<dbReference type="InterPro" id="IPR003618">
    <property type="entry name" value="TFIIS_cen_dom"/>
</dbReference>
<dbReference type="GO" id="GO:0000977">
    <property type="term" value="F:RNA polymerase II transcription regulatory region sequence-specific DNA binding"/>
    <property type="evidence" value="ECO:0007669"/>
    <property type="project" value="TreeGrafter"/>
</dbReference>
<protein>
    <recommendedName>
        <fullName evidence="3">Transcription factor BYE1</fullName>
    </recommendedName>
</protein>
<dbReference type="PANTHER" id="PTHR11477">
    <property type="entry name" value="TRANSCRIPTION FACTOR S-II ZINC FINGER DOMAIN-CONTAINING PROTEIN"/>
    <property type="match status" value="1"/>
</dbReference>
<organism evidence="11 12">
    <name type="scientific">Roridomyces roridus</name>
    <dbReference type="NCBI Taxonomy" id="1738132"/>
    <lineage>
        <taxon>Eukaryota</taxon>
        <taxon>Fungi</taxon>
        <taxon>Dikarya</taxon>
        <taxon>Basidiomycota</taxon>
        <taxon>Agaricomycotina</taxon>
        <taxon>Agaricomycetes</taxon>
        <taxon>Agaricomycetidae</taxon>
        <taxon>Agaricales</taxon>
        <taxon>Marasmiineae</taxon>
        <taxon>Mycenaceae</taxon>
        <taxon>Roridomyces</taxon>
    </lineage>
</organism>
<dbReference type="Pfam" id="PF07500">
    <property type="entry name" value="TFIIS_M"/>
    <property type="match status" value="1"/>
</dbReference>
<dbReference type="Pfam" id="PF07744">
    <property type="entry name" value="SPOC"/>
    <property type="match status" value="1"/>
</dbReference>
<feature type="compositionally biased region" description="Pro residues" evidence="8">
    <location>
        <begin position="789"/>
        <end position="829"/>
    </location>
</feature>
<evidence type="ECO:0000256" key="4">
    <source>
        <dbReference type="ARBA" id="ARBA00022723"/>
    </source>
</evidence>
<feature type="domain" description="PHD-type" evidence="9">
    <location>
        <begin position="15"/>
        <end position="65"/>
    </location>
</feature>
<name>A0AAD7BJI6_9AGAR</name>